<reference evidence="2 3" key="1">
    <citation type="journal article" date="2015" name="Nature">
        <title>rRNA introns, odd ribosomes, and small enigmatic genomes across a large radiation of phyla.</title>
        <authorList>
            <person name="Brown C.T."/>
            <person name="Hug L.A."/>
            <person name="Thomas B.C."/>
            <person name="Sharon I."/>
            <person name="Castelle C.J."/>
            <person name="Singh A."/>
            <person name="Wilkins M.J."/>
            <person name="Williams K.H."/>
            <person name="Banfield J.F."/>
        </authorList>
    </citation>
    <scope>NUCLEOTIDE SEQUENCE [LARGE SCALE GENOMIC DNA]</scope>
</reference>
<keyword evidence="1" id="KW-0812">Transmembrane</keyword>
<evidence type="ECO:0000256" key="1">
    <source>
        <dbReference type="SAM" id="Phobius"/>
    </source>
</evidence>
<name>A0A0G1U3P8_9BACT</name>
<keyword evidence="1" id="KW-0472">Membrane</keyword>
<dbReference type="AlphaFoldDB" id="A0A0G1U3P8"/>
<evidence type="ECO:0000313" key="3">
    <source>
        <dbReference type="Proteomes" id="UP000034739"/>
    </source>
</evidence>
<feature type="transmembrane region" description="Helical" evidence="1">
    <location>
        <begin position="28"/>
        <end position="49"/>
    </location>
</feature>
<dbReference type="Proteomes" id="UP000034739">
    <property type="component" value="Unassembled WGS sequence"/>
</dbReference>
<organism evidence="2 3">
    <name type="scientific">Candidatus Gottesmanbacteria bacterium GW2011_GWA2_47_9</name>
    <dbReference type="NCBI Taxonomy" id="1618445"/>
    <lineage>
        <taxon>Bacteria</taxon>
        <taxon>Candidatus Gottesmaniibacteriota</taxon>
    </lineage>
</organism>
<gene>
    <name evidence="2" type="ORF">UY16_C0003G0039</name>
</gene>
<protein>
    <submittedName>
        <fullName evidence="2">Uncharacterized protein</fullName>
    </submittedName>
</protein>
<dbReference type="EMBL" id="LCOY01000003">
    <property type="protein sequence ID" value="KKU88697.1"/>
    <property type="molecule type" value="Genomic_DNA"/>
</dbReference>
<proteinExistence type="predicted"/>
<accession>A0A0G1U3P8</accession>
<comment type="caution">
    <text evidence="2">The sequence shown here is derived from an EMBL/GenBank/DDBJ whole genome shotgun (WGS) entry which is preliminary data.</text>
</comment>
<sequence length="232" mass="24969">MGGESHHWRGAFCFPPKKGCMNFLKLHFIKITLGVALLSVSSASGMYIVKQIRTAEQTQESLQDVAGATTESVVTVTPSLPPKATPTPNTSLTPAVIYKEPSPVSTSVPTQAPITTQVTAVDSATHIELCKTKAETFKTQTMTALVLVYNQNNADAIKIANTSSVEELVNVGISIGLVTSEQYNSDPSGHQLALLKTREKVMAEIKSFMDTVNGKGGLAYNDYYARCLNNEN</sequence>
<evidence type="ECO:0000313" key="2">
    <source>
        <dbReference type="EMBL" id="KKU88697.1"/>
    </source>
</evidence>
<keyword evidence="1" id="KW-1133">Transmembrane helix</keyword>